<accession>A0A1G6YUL3</accession>
<proteinExistence type="predicted"/>
<reference evidence="3 4" key="1">
    <citation type="submission" date="2016-10" db="EMBL/GenBank/DDBJ databases">
        <authorList>
            <person name="de Groot N.N."/>
        </authorList>
    </citation>
    <scope>NUCLEOTIDE SEQUENCE [LARGE SCALE GENOMIC DNA]</scope>
    <source>
        <strain evidence="3 4">ATCC 700224</strain>
    </source>
</reference>
<dbReference type="Gene3D" id="3.40.220.10">
    <property type="entry name" value="Leucine Aminopeptidase, subunit E, domain 1"/>
    <property type="match status" value="1"/>
</dbReference>
<dbReference type="EMBL" id="FNAP01000002">
    <property type="protein sequence ID" value="SDD94089.1"/>
    <property type="molecule type" value="Genomic_DNA"/>
</dbReference>
<dbReference type="Proteomes" id="UP000199412">
    <property type="component" value="Unassembled WGS sequence"/>
</dbReference>
<name>A0A1G6YUL3_9PROT</name>
<dbReference type="AlphaFoldDB" id="A0A1G6YUL3"/>
<gene>
    <name evidence="3" type="ORF">SAMN05421720_102136</name>
</gene>
<feature type="domain" description="Macro" evidence="2">
    <location>
        <begin position="1"/>
        <end position="165"/>
    </location>
</feature>
<evidence type="ECO:0000256" key="1">
    <source>
        <dbReference type="ARBA" id="ARBA00035885"/>
    </source>
</evidence>
<dbReference type="PANTHER" id="PTHR12521:SF0">
    <property type="entry name" value="ADP-RIBOSE GLYCOHYDROLASE OARD1"/>
    <property type="match status" value="1"/>
</dbReference>
<organism evidence="3 4">
    <name type="scientific">Rhodospira trueperi</name>
    <dbReference type="NCBI Taxonomy" id="69960"/>
    <lineage>
        <taxon>Bacteria</taxon>
        <taxon>Pseudomonadati</taxon>
        <taxon>Pseudomonadota</taxon>
        <taxon>Alphaproteobacteria</taxon>
        <taxon>Rhodospirillales</taxon>
        <taxon>Rhodospirillaceae</taxon>
        <taxon>Rhodospira</taxon>
    </lineage>
</organism>
<comment type="catalytic activity">
    <reaction evidence="1">
        <text>an N-(ADP-alpha-D-ribosyl)-thymidine in DNA + H2O = a thymidine in DNA + ADP-D-ribose</text>
        <dbReference type="Rhea" id="RHEA:71655"/>
        <dbReference type="Rhea" id="RHEA-COMP:13556"/>
        <dbReference type="Rhea" id="RHEA-COMP:18051"/>
        <dbReference type="ChEBI" id="CHEBI:15377"/>
        <dbReference type="ChEBI" id="CHEBI:57967"/>
        <dbReference type="ChEBI" id="CHEBI:137386"/>
        <dbReference type="ChEBI" id="CHEBI:191199"/>
    </reaction>
    <physiologicalReaction direction="left-to-right" evidence="1">
        <dbReference type="Rhea" id="RHEA:71656"/>
    </physiologicalReaction>
</comment>
<dbReference type="SUPFAM" id="SSF52949">
    <property type="entry name" value="Macro domain-like"/>
    <property type="match status" value="1"/>
</dbReference>
<dbReference type="PANTHER" id="PTHR12521">
    <property type="entry name" value="PROTEIN C6ORF130"/>
    <property type="match status" value="1"/>
</dbReference>
<dbReference type="RefSeq" id="WP_092782528.1">
    <property type="nucleotide sequence ID" value="NZ_FNAP01000002.1"/>
</dbReference>
<evidence type="ECO:0000313" key="3">
    <source>
        <dbReference type="EMBL" id="SDD94089.1"/>
    </source>
</evidence>
<dbReference type="PROSITE" id="PS51154">
    <property type="entry name" value="MACRO"/>
    <property type="match status" value="1"/>
</dbReference>
<dbReference type="InterPro" id="IPR002589">
    <property type="entry name" value="Macro_dom"/>
</dbReference>
<dbReference type="STRING" id="69960.SAMN05421720_102136"/>
<dbReference type="InterPro" id="IPR043472">
    <property type="entry name" value="Macro_dom-like"/>
</dbReference>
<evidence type="ECO:0000259" key="2">
    <source>
        <dbReference type="PROSITE" id="PS51154"/>
    </source>
</evidence>
<dbReference type="GO" id="GO:0140291">
    <property type="term" value="P:peptidyl-glutamate ADP-deribosylation"/>
    <property type="evidence" value="ECO:0007669"/>
    <property type="project" value="TreeGrafter"/>
</dbReference>
<dbReference type="Pfam" id="PF01661">
    <property type="entry name" value="Macro"/>
    <property type="match status" value="1"/>
</dbReference>
<dbReference type="OrthoDB" id="9780211at2"/>
<keyword evidence="4" id="KW-1185">Reference proteome</keyword>
<dbReference type="CDD" id="cd02901">
    <property type="entry name" value="Macro_Poa1p-like"/>
    <property type="match status" value="1"/>
</dbReference>
<protein>
    <submittedName>
        <fullName evidence="3">O-acetyl-ADP-ribose deacetylase (Regulator of RNase III), contains Macro domain</fullName>
    </submittedName>
</protein>
<dbReference type="SMART" id="SM00506">
    <property type="entry name" value="A1pp"/>
    <property type="match status" value="1"/>
</dbReference>
<evidence type="ECO:0000313" key="4">
    <source>
        <dbReference type="Proteomes" id="UP000199412"/>
    </source>
</evidence>
<sequence length="363" mass="40557">MIRFTTGNLLDADAEALVNTVNTVGVMGKGIALMFKEAFPENFRAYEKACKNNGIETGRVFVTERAALIGPKWIINFPTKRHWRHPSRIEWIEQGLDDLVRVIRDKGIGSIALPPLGSGNGGLDWTEVRPLIERSLGAVPDVDVLVFEPTQRYQNVMKRSGVETLTPARAMIVELVRRYEVMGFECSILEIQKLAYFLERYIRALALRNTLDLRFQADRYGPFAPRLTHLLDGLDGSYLHCGKRLADAGPWDAIWFEDSRRDHVAAYLGSDGKDWLPALNATSRLVDGFESPLGLELLATVDWLIDRRDAPATADGIRAALADWPGGGDSARRKMRLFDDRLIGIALERLSEAQADLKTLVPG</sequence>
<dbReference type="InterPro" id="IPR050892">
    <property type="entry name" value="ADP-ribose_metab_enzymes"/>
</dbReference>